<dbReference type="Gene3D" id="3.40.1710.10">
    <property type="entry name" value="abc type-2 transporter like domain"/>
    <property type="match status" value="1"/>
</dbReference>
<feature type="transmembrane region" description="Helical" evidence="5">
    <location>
        <begin position="606"/>
        <end position="628"/>
    </location>
</feature>
<dbReference type="InterPro" id="IPR017500">
    <property type="entry name" value="Phage_infect_YhgE_N"/>
</dbReference>
<dbReference type="InterPro" id="IPR023908">
    <property type="entry name" value="xxxLxxG_rpt"/>
</dbReference>
<name>A0A2N5HCW2_9BACI</name>
<dbReference type="GO" id="GO:0016020">
    <property type="term" value="C:membrane"/>
    <property type="evidence" value="ECO:0007669"/>
    <property type="project" value="UniProtKB-SubCell"/>
</dbReference>
<comment type="subcellular location">
    <subcellularLocation>
        <location evidence="1">Membrane</location>
        <topology evidence="1">Multi-pass membrane protein</topology>
    </subcellularLocation>
</comment>
<dbReference type="Gene3D" id="1.10.287.950">
    <property type="entry name" value="Methyl-accepting chemotaxis protein"/>
    <property type="match status" value="1"/>
</dbReference>
<dbReference type="Pfam" id="PF12698">
    <property type="entry name" value="ABC2_membrane_3"/>
    <property type="match status" value="1"/>
</dbReference>
<sequence>MGPTNNRFSTQKQWGLIDLNMISGEWRHIFSHRKTGFTLLAILFVPLIYSSIFLSAFRNPYSKTGDLPIAVVNEDVGSSFAGQNLQLGKDLVDDLKQNHSFKWTFTNSRDAFKGLKNEKYYMIVEIPKDFSQNGSTLLDHHPSKMGLKYYTNPGKNYMASKIVVSGMSKINEKISNTITKQYATTLYNRLNQAGNRLQEATDGASQIDKAANEITNKSTTLHTYLQSLASGTALFNDGTQKIYNGTQQFQTEIGQLSNGVQKLNGGMDQLQNGLGVLNQTGEKLAHSSKQLEQGTEELKTSLQQSYQSTLAFQEKLAPLWTALENLKKKQPELVNQLNALQQILDGQIELVNEQKELILKSKSLTDQEKQQMLANLDQLSPATSDVTVGFTDIQSIISTVLQGSQNVQSQLDQFAEGQQSMYEGAETLAKGQHTFSSSLETFTQRLAKAHNGANKLSDGASTASNSLLKIDRASNQYAKGIEKLQSSANQLSNSSQKLADGSTAFHEGASHLSEGTGQLLSSLQSSSLDSGVLKLNDKNFDMFSNPTKLESHTISEVSDYGAGLIPYILAIGLMASALFFSTTYQLKETTIEPSSAASWFLSKHSVVIMVGMVQSILAVTILVQGMGLEVKNVWGLYLFTILASLTFLSLGQMLCTLLGKIGQIIGFILLLLQIVGSSGTFPIALVPPFYQHLNPYLPMTYAIKGFRDLISIGNGIHDIWIQVLMLAVFGLVFNAATLLYFVLQLKQKKSVTTA</sequence>
<dbReference type="NCBIfam" id="TIGR03062">
    <property type="entry name" value="pip_yhgE_Cterm"/>
    <property type="match status" value="1"/>
</dbReference>
<evidence type="ECO:0000259" key="6">
    <source>
        <dbReference type="Pfam" id="PF12698"/>
    </source>
</evidence>
<dbReference type="InterPro" id="IPR051328">
    <property type="entry name" value="T7SS_ABC-Transporter"/>
</dbReference>
<dbReference type="GO" id="GO:0140359">
    <property type="term" value="F:ABC-type transporter activity"/>
    <property type="evidence" value="ECO:0007669"/>
    <property type="project" value="InterPro"/>
</dbReference>
<feature type="transmembrane region" description="Helical" evidence="5">
    <location>
        <begin position="667"/>
        <end position="690"/>
    </location>
</feature>
<dbReference type="OrthoDB" id="9811483at2"/>
<keyword evidence="2 5" id="KW-0812">Transmembrane</keyword>
<dbReference type="PANTHER" id="PTHR43077">
    <property type="entry name" value="TRANSPORT PERMEASE YVFS-RELATED"/>
    <property type="match status" value="1"/>
</dbReference>
<organism evidence="7 8">
    <name type="scientific">Neobacillus cucumis</name>
    <dbReference type="NCBI Taxonomy" id="1740721"/>
    <lineage>
        <taxon>Bacteria</taxon>
        <taxon>Bacillati</taxon>
        <taxon>Bacillota</taxon>
        <taxon>Bacilli</taxon>
        <taxon>Bacillales</taxon>
        <taxon>Bacillaceae</taxon>
        <taxon>Neobacillus</taxon>
    </lineage>
</organism>
<protein>
    <recommendedName>
        <fullName evidence="6">ABC-2 type transporter transmembrane domain-containing protein</fullName>
    </recommendedName>
</protein>
<reference evidence="7 8" key="1">
    <citation type="submission" date="2017-11" db="EMBL/GenBank/DDBJ databases">
        <title>Comparitive Functional Genomics of Dry Heat Resistant strains isolated from the Viking Spacecraft.</title>
        <authorList>
            <person name="Seuylemezian A."/>
            <person name="Cooper K."/>
            <person name="Vaishampayan P."/>
        </authorList>
    </citation>
    <scope>NUCLEOTIDE SEQUENCE [LARGE SCALE GENOMIC DNA]</scope>
    <source>
        <strain evidence="7 8">V32-6</strain>
    </source>
</reference>
<accession>A0A2N5HCW2</accession>
<feature type="transmembrane region" description="Helical" evidence="5">
    <location>
        <begin position="634"/>
        <end position="655"/>
    </location>
</feature>
<dbReference type="EMBL" id="PGVE01000058">
    <property type="protein sequence ID" value="PLS03344.1"/>
    <property type="molecule type" value="Genomic_DNA"/>
</dbReference>
<evidence type="ECO:0000256" key="1">
    <source>
        <dbReference type="ARBA" id="ARBA00004141"/>
    </source>
</evidence>
<dbReference type="SUPFAM" id="SSF58104">
    <property type="entry name" value="Methyl-accepting chemotaxis protein (MCP) signaling domain"/>
    <property type="match status" value="1"/>
</dbReference>
<dbReference type="InterPro" id="IPR017501">
    <property type="entry name" value="Phage_infect_YhgE_C"/>
</dbReference>
<gene>
    <name evidence="7" type="ORF">CVD27_15330</name>
</gene>
<keyword evidence="4 5" id="KW-0472">Membrane</keyword>
<keyword evidence="3 5" id="KW-1133">Transmembrane helix</keyword>
<evidence type="ECO:0000256" key="4">
    <source>
        <dbReference type="ARBA" id="ARBA00023136"/>
    </source>
</evidence>
<keyword evidence="8" id="KW-1185">Reference proteome</keyword>
<comment type="caution">
    <text evidence="7">The sequence shown here is derived from an EMBL/GenBank/DDBJ whole genome shotgun (WGS) entry which is preliminary data.</text>
</comment>
<dbReference type="PANTHER" id="PTHR43077:SF5">
    <property type="entry name" value="PHAGE INFECTION PROTEIN"/>
    <property type="match status" value="1"/>
</dbReference>
<evidence type="ECO:0000313" key="8">
    <source>
        <dbReference type="Proteomes" id="UP000234950"/>
    </source>
</evidence>
<dbReference type="NCBIfam" id="TIGR03057">
    <property type="entry name" value="xxxLxxG_by_4"/>
    <property type="match status" value="1"/>
</dbReference>
<evidence type="ECO:0000313" key="7">
    <source>
        <dbReference type="EMBL" id="PLS03344.1"/>
    </source>
</evidence>
<evidence type="ECO:0000256" key="2">
    <source>
        <dbReference type="ARBA" id="ARBA00022692"/>
    </source>
</evidence>
<feature type="domain" description="ABC-2 type transporter transmembrane" evidence="6">
    <location>
        <begin position="38"/>
        <end position="739"/>
    </location>
</feature>
<dbReference type="NCBIfam" id="TIGR03061">
    <property type="entry name" value="pip_yhgE_Nterm"/>
    <property type="match status" value="1"/>
</dbReference>
<feature type="transmembrane region" description="Helical" evidence="5">
    <location>
        <begin position="37"/>
        <end position="57"/>
    </location>
</feature>
<dbReference type="AlphaFoldDB" id="A0A2N5HCW2"/>
<dbReference type="InterPro" id="IPR013525">
    <property type="entry name" value="ABC2_TM"/>
</dbReference>
<dbReference type="Proteomes" id="UP000234950">
    <property type="component" value="Unassembled WGS sequence"/>
</dbReference>
<proteinExistence type="predicted"/>
<feature type="transmembrane region" description="Helical" evidence="5">
    <location>
        <begin position="564"/>
        <end position="586"/>
    </location>
</feature>
<evidence type="ECO:0000256" key="3">
    <source>
        <dbReference type="ARBA" id="ARBA00022989"/>
    </source>
</evidence>
<feature type="transmembrane region" description="Helical" evidence="5">
    <location>
        <begin position="719"/>
        <end position="743"/>
    </location>
</feature>
<evidence type="ECO:0000256" key="5">
    <source>
        <dbReference type="SAM" id="Phobius"/>
    </source>
</evidence>